<dbReference type="Proteomes" id="UP000195062">
    <property type="component" value="Unassembled WGS sequence"/>
</dbReference>
<keyword evidence="3" id="KW-1185">Reference proteome</keyword>
<evidence type="ECO:0000256" key="1">
    <source>
        <dbReference type="SAM" id="MobiDB-lite"/>
    </source>
</evidence>
<feature type="compositionally biased region" description="Low complexity" evidence="1">
    <location>
        <begin position="92"/>
        <end position="102"/>
    </location>
</feature>
<proteinExistence type="predicted"/>
<feature type="compositionally biased region" description="Basic and acidic residues" evidence="1">
    <location>
        <begin position="1"/>
        <end position="11"/>
    </location>
</feature>
<feature type="compositionally biased region" description="Basic and acidic residues" evidence="1">
    <location>
        <begin position="21"/>
        <end position="30"/>
    </location>
</feature>
<organism evidence="2 3">
    <name type="scientific">Clavibacter michiganensis subsp. michiganensis</name>
    <dbReference type="NCBI Taxonomy" id="33013"/>
    <lineage>
        <taxon>Bacteria</taxon>
        <taxon>Bacillati</taxon>
        <taxon>Actinomycetota</taxon>
        <taxon>Actinomycetes</taxon>
        <taxon>Micrococcales</taxon>
        <taxon>Microbacteriaceae</taxon>
        <taxon>Clavibacter</taxon>
    </lineage>
</organism>
<dbReference type="AlphaFoldDB" id="A0A251XD08"/>
<dbReference type="EMBL" id="MDHH01000009">
    <property type="protein sequence ID" value="OUD99960.1"/>
    <property type="molecule type" value="Genomic_DNA"/>
</dbReference>
<name>A0A251XD08_CLAMM</name>
<reference evidence="2 3" key="1">
    <citation type="submission" date="2016-08" db="EMBL/GenBank/DDBJ databases">
        <title>Genome sequence of Clavibacter michiganensis subsp. michiganensis strain CASJ007.</title>
        <authorList>
            <person name="Thapa S.P."/>
            <person name="Coaker G."/>
        </authorList>
    </citation>
    <scope>NUCLEOTIDE SEQUENCE [LARGE SCALE GENOMIC DNA]</scope>
    <source>
        <strain evidence="2">CASJ007</strain>
    </source>
</reference>
<feature type="region of interest" description="Disordered" evidence="1">
    <location>
        <begin position="1"/>
        <end position="122"/>
    </location>
</feature>
<evidence type="ECO:0000313" key="3">
    <source>
        <dbReference type="Proteomes" id="UP000195062"/>
    </source>
</evidence>
<accession>A0A251XD08</accession>
<protein>
    <submittedName>
        <fullName evidence="2">Uncharacterized protein</fullName>
    </submittedName>
</protein>
<gene>
    <name evidence="2" type="ORF">CMMCAS07_19475</name>
</gene>
<evidence type="ECO:0000313" key="2">
    <source>
        <dbReference type="EMBL" id="OUD99960.1"/>
    </source>
</evidence>
<comment type="caution">
    <text evidence="2">The sequence shown here is derived from an EMBL/GenBank/DDBJ whole genome shotgun (WGS) entry which is preliminary data.</text>
</comment>
<sequence length="122" mass="13353">MPRITDDRVSDATRSATTSEKTPRPRETDRVMSSTAKVTAATRATMPRALRSPSSPWMGPRRSRAPRIPRNGMGPSMSSPASTSRARDDTSTSRSTSPAARTIWMRSRTTPTYTARNADAAR</sequence>